<evidence type="ECO:0000259" key="1">
    <source>
        <dbReference type="PROSITE" id="PS50833"/>
    </source>
</evidence>
<dbReference type="EMBL" id="GDID01002638">
    <property type="protein sequence ID" value="JAP93968.1"/>
    <property type="molecule type" value="Transcribed_RNA"/>
</dbReference>
<dbReference type="PANTHER" id="PTHR22734">
    <property type="entry name" value="U3 SMALL NUCLEOLAR RIBONUCLEOPROTEIN PROTEIN IMP4"/>
    <property type="match status" value="1"/>
</dbReference>
<dbReference type="PROSITE" id="PS50833">
    <property type="entry name" value="BRIX"/>
    <property type="match status" value="1"/>
</dbReference>
<feature type="domain" description="Brix" evidence="1">
    <location>
        <begin position="72"/>
        <end position="252"/>
    </location>
</feature>
<dbReference type="InterPro" id="IPR007109">
    <property type="entry name" value="Brix"/>
</dbReference>
<evidence type="ECO:0000313" key="2">
    <source>
        <dbReference type="EMBL" id="JAP93968.1"/>
    </source>
</evidence>
<dbReference type="InterPro" id="IPR044281">
    <property type="entry name" value="IMP4/RPF1"/>
</dbReference>
<sequence length="275" mass="31658">RLRQEYRQRNLLQGKQIETREERDSLQKALQGTKLLQDNQKQVAEELNDAAVYDDENKLKQVDDEYTNAVEPKILITTSRDPSPRLKLFTKELKYLFPTADRINRGTRSIFELVQSVRAAGFTDLILCHETRGQPDGMIISHLPHGPTLYLNVSDVVLRQEVNPEATVVEKAPKLVFENLSQKIGIRIQRILGHLFPQPKEDSDRVSAFINRSDTIVFRNYQYSKIGKEILLKEQGPRFNITPYKIGVDAVDSKADETEWCLSKFTNTAYKKQVL</sequence>
<dbReference type="AlphaFoldDB" id="A0A146KCJ2"/>
<protein>
    <submittedName>
        <fullName evidence="2">U3 small nucleolar ribonucleoprotein IMP4</fullName>
    </submittedName>
</protein>
<reference evidence="2" key="1">
    <citation type="submission" date="2015-07" db="EMBL/GenBank/DDBJ databases">
        <title>Adaptation to a free-living lifestyle via gene acquisitions in the diplomonad Trepomonas sp. PC1.</title>
        <authorList>
            <person name="Xu F."/>
            <person name="Jerlstrom-Hultqvist J."/>
            <person name="Kolisko M."/>
            <person name="Simpson A.G.B."/>
            <person name="Roger A.J."/>
            <person name="Svard S.G."/>
            <person name="Andersson J.O."/>
        </authorList>
    </citation>
    <scope>NUCLEOTIDE SEQUENCE</scope>
    <source>
        <strain evidence="2">PC1</strain>
    </source>
</reference>
<dbReference type="GO" id="GO:0006364">
    <property type="term" value="P:rRNA processing"/>
    <property type="evidence" value="ECO:0007669"/>
    <property type="project" value="InterPro"/>
</dbReference>
<dbReference type="SUPFAM" id="SSF52954">
    <property type="entry name" value="Class II aaRS ABD-related"/>
    <property type="match status" value="1"/>
</dbReference>
<feature type="non-terminal residue" evidence="2">
    <location>
        <position position="1"/>
    </location>
</feature>
<dbReference type="Pfam" id="PF04427">
    <property type="entry name" value="Brix"/>
    <property type="match status" value="1"/>
</dbReference>
<accession>A0A146KCJ2</accession>
<dbReference type="GO" id="GO:0030515">
    <property type="term" value="F:snoRNA binding"/>
    <property type="evidence" value="ECO:0007669"/>
    <property type="project" value="TreeGrafter"/>
</dbReference>
<dbReference type="SMART" id="SM00879">
    <property type="entry name" value="Brix"/>
    <property type="match status" value="1"/>
</dbReference>
<proteinExistence type="predicted"/>
<dbReference type="GO" id="GO:0034457">
    <property type="term" value="C:Mpp10 complex"/>
    <property type="evidence" value="ECO:0007669"/>
    <property type="project" value="UniProtKB-ARBA"/>
</dbReference>
<dbReference type="GO" id="GO:0042134">
    <property type="term" value="F:rRNA primary transcript binding"/>
    <property type="evidence" value="ECO:0007669"/>
    <property type="project" value="InterPro"/>
</dbReference>
<name>A0A146KCJ2_9EUKA</name>
<dbReference type="GO" id="GO:0032040">
    <property type="term" value="C:small-subunit processome"/>
    <property type="evidence" value="ECO:0007669"/>
    <property type="project" value="TreeGrafter"/>
</dbReference>
<keyword evidence="2" id="KW-0687">Ribonucleoprotein</keyword>
<gene>
    <name evidence="2" type="ORF">TPC1_13549</name>
</gene>
<dbReference type="Gene3D" id="3.40.50.10480">
    <property type="entry name" value="Probable brix-domain ribosomal biogenesis protein"/>
    <property type="match status" value="1"/>
</dbReference>
<dbReference type="GO" id="GO:0005654">
    <property type="term" value="C:nucleoplasm"/>
    <property type="evidence" value="ECO:0007669"/>
    <property type="project" value="UniProtKB-ARBA"/>
</dbReference>
<dbReference type="GO" id="GO:0042274">
    <property type="term" value="P:ribosomal small subunit biogenesis"/>
    <property type="evidence" value="ECO:0007669"/>
    <property type="project" value="UniProtKB-ARBA"/>
</dbReference>
<dbReference type="PANTHER" id="PTHR22734:SF2">
    <property type="entry name" value="U3 SMALL NUCLEOLAR RIBONUCLEOPROTEIN PROTEIN IMP4"/>
    <property type="match status" value="1"/>
</dbReference>
<organism evidence="2">
    <name type="scientific">Trepomonas sp. PC1</name>
    <dbReference type="NCBI Taxonomy" id="1076344"/>
    <lineage>
        <taxon>Eukaryota</taxon>
        <taxon>Metamonada</taxon>
        <taxon>Diplomonadida</taxon>
        <taxon>Hexamitidae</taxon>
        <taxon>Hexamitinae</taxon>
        <taxon>Trepomonas</taxon>
    </lineage>
</organism>
<dbReference type="FunFam" id="3.40.50.10480:FF:000001">
    <property type="entry name" value="IMP4, U3 small nucleolar ribonucleoprotein"/>
    <property type="match status" value="1"/>
</dbReference>